<dbReference type="AlphaFoldDB" id="A0A7H9AY26"/>
<dbReference type="GO" id="GO:0006606">
    <property type="term" value="P:protein import into nucleus"/>
    <property type="evidence" value="ECO:0007669"/>
    <property type="project" value="TreeGrafter"/>
</dbReference>
<evidence type="ECO:0000256" key="5">
    <source>
        <dbReference type="ARBA" id="ARBA00022927"/>
    </source>
</evidence>
<dbReference type="EMBL" id="CP058605">
    <property type="protein sequence ID" value="QLG71320.1"/>
    <property type="molecule type" value="Genomic_DNA"/>
</dbReference>
<evidence type="ECO:0000256" key="2">
    <source>
        <dbReference type="ARBA" id="ARBA00005573"/>
    </source>
</evidence>
<dbReference type="Pfam" id="PF07575">
    <property type="entry name" value="Nucleopor_Nup85"/>
    <property type="match status" value="1"/>
</dbReference>
<evidence type="ECO:0000256" key="1">
    <source>
        <dbReference type="ARBA" id="ARBA00004567"/>
    </source>
</evidence>
<comment type="subunit">
    <text evidence="9">Component of the nuclear pore complex (NPC).</text>
</comment>
<keyword evidence="11" id="KW-1185">Reference proteome</keyword>
<comment type="function">
    <text evidence="9">Functions as a component of the nuclear pore complex (NPC).</text>
</comment>
<evidence type="ECO:0000313" key="10">
    <source>
        <dbReference type="EMBL" id="QLG71320.1"/>
    </source>
</evidence>
<evidence type="ECO:0000256" key="3">
    <source>
        <dbReference type="ARBA" id="ARBA00022448"/>
    </source>
</evidence>
<protein>
    <recommendedName>
        <fullName evidence="9">Nuclear pore complex protein Nup85</fullName>
    </recommendedName>
</protein>
<dbReference type="GeneID" id="59234981"/>
<dbReference type="Proteomes" id="UP000509704">
    <property type="component" value="Chromosome 2"/>
</dbReference>
<keyword evidence="8 9" id="KW-0539">Nucleus</keyword>
<reference evidence="10 11" key="1">
    <citation type="submission" date="2020-07" db="EMBL/GenBank/DDBJ databases">
        <title>The yeast mating-type switching endonuclease HO is a domesticated member of an unorthodox homing genetic element family.</title>
        <authorList>
            <person name="Coughlan A.Y."/>
            <person name="Lombardi L."/>
            <person name="Braun-Galleani S."/>
            <person name="Martos A.R."/>
            <person name="Galeote V."/>
            <person name="Bigey F."/>
            <person name="Dequin S."/>
            <person name="Byrne K.P."/>
            <person name="Wolfe K.H."/>
        </authorList>
    </citation>
    <scope>NUCLEOTIDE SEQUENCE [LARGE SCALE GENOMIC DNA]</scope>
    <source>
        <strain evidence="10 11">NRRL Y-6702</strain>
    </source>
</reference>
<evidence type="ECO:0000256" key="6">
    <source>
        <dbReference type="ARBA" id="ARBA00023010"/>
    </source>
</evidence>
<dbReference type="GO" id="GO:0031080">
    <property type="term" value="C:nuclear pore outer ring"/>
    <property type="evidence" value="ECO:0007669"/>
    <property type="project" value="TreeGrafter"/>
</dbReference>
<organism evidence="10 11">
    <name type="scientific">Zygotorulaspora mrakii</name>
    <name type="common">Zygosaccharomyces mrakii</name>
    <dbReference type="NCBI Taxonomy" id="42260"/>
    <lineage>
        <taxon>Eukaryota</taxon>
        <taxon>Fungi</taxon>
        <taxon>Dikarya</taxon>
        <taxon>Ascomycota</taxon>
        <taxon>Saccharomycotina</taxon>
        <taxon>Saccharomycetes</taxon>
        <taxon>Saccharomycetales</taxon>
        <taxon>Saccharomycetaceae</taxon>
        <taxon>Zygotorulaspora</taxon>
    </lineage>
</organism>
<dbReference type="OrthoDB" id="17644at2759"/>
<dbReference type="RefSeq" id="XP_037143048.1">
    <property type="nucleotide sequence ID" value="XM_037287153.1"/>
</dbReference>
<keyword evidence="7 9" id="KW-0906">Nuclear pore complex</keyword>
<accession>A0A7H9AY26</accession>
<evidence type="ECO:0000256" key="9">
    <source>
        <dbReference type="RuleBase" id="RU365073"/>
    </source>
</evidence>
<gene>
    <name evidence="10" type="ORF">HG535_0B03590</name>
</gene>
<keyword evidence="3 9" id="KW-0813">Transport</keyword>
<keyword evidence="9" id="KW-0472">Membrane</keyword>
<dbReference type="PANTHER" id="PTHR13373">
    <property type="entry name" value="FROUNT PROTEIN-RELATED"/>
    <property type="match status" value="1"/>
</dbReference>
<dbReference type="GO" id="GO:0031965">
    <property type="term" value="C:nuclear membrane"/>
    <property type="evidence" value="ECO:0007669"/>
    <property type="project" value="UniProtKB-UniRule"/>
</dbReference>
<dbReference type="GO" id="GO:0045893">
    <property type="term" value="P:positive regulation of DNA-templated transcription"/>
    <property type="evidence" value="ECO:0007669"/>
    <property type="project" value="TreeGrafter"/>
</dbReference>
<sequence>MTVEMNGKNDSLLMDVDGLDFVDEGQSIKDQLDDHEDNYIGRDSVSDCIVVSLSKGNEPWSYNKGGELHFKLSPLVQQNIAFLCEKDKYKIYPVALPGIDASEEYVNYVTQLFEIYSSLGEDRVNSVPTIGVVNINEAREHTMAANLAFEALVIELESFIDAIKNKKNAFGRFFEVEECLTIINCLKTIYFTADTPDEQTSRNTFIKTLLGWINRSDGEPNEEYIEQVFSSSSNKNVFETSFFWKLINQLLLRGLFEQAMACIERSELANYLSSKCQVSSNALHDIVALLKQYPLDSSKTFREWKSLVLELSQTYNDSETEISGEIRDYLQDTLLLIGGHQDKILFYSKTWYESFCGLLLFYIPSLELSEEYLQLSLKHNPLDVTNNWESACAEVIRGHLYSILPTLESLDSCTAAFTAALCEAKGLLENYNEDEDHEQSRIYREEEDLFSYRNGMAAYMLNNFAFEICSLGNATLWPVAIGLITLSPICNSSAKKLAIAELLPHYPFQSTDDIEWMLSVCAKWRLTQVAKSIYVTLGNKLLYESNTIEAMANYSKAGKFEWVKRYSWMMFEASVLQGGPLDDIILNAIVNNYDDPVIPKNVLDTLVTSAMKQSLSPYAVLYQFYVAQQNEKWSDALELLLLLLEFQYMPKCYVVLLVSKILLPIFLEDSEKVMKEDIILRIMECITNKWDNDDEKTQNIYLSLREMGLSVSENLDGLHKHVRKLLDFKLCQEYM</sequence>
<dbReference type="InterPro" id="IPR011502">
    <property type="entry name" value="Nucleoporin_Nup85"/>
</dbReference>
<proteinExistence type="inferred from homology"/>
<evidence type="ECO:0000313" key="11">
    <source>
        <dbReference type="Proteomes" id="UP000509704"/>
    </source>
</evidence>
<comment type="subcellular location">
    <subcellularLocation>
        <location evidence="1 9">Nucleus</location>
        <location evidence="1 9">Nuclear pore complex</location>
    </subcellularLocation>
</comment>
<dbReference type="Gene3D" id="2.20.25.500">
    <property type="match status" value="1"/>
</dbReference>
<name>A0A7H9AY26_ZYGMR</name>
<dbReference type="GO" id="GO:0006406">
    <property type="term" value="P:mRNA export from nucleus"/>
    <property type="evidence" value="ECO:0007669"/>
    <property type="project" value="TreeGrafter"/>
</dbReference>
<evidence type="ECO:0000256" key="8">
    <source>
        <dbReference type="ARBA" id="ARBA00023242"/>
    </source>
</evidence>
<evidence type="ECO:0000256" key="4">
    <source>
        <dbReference type="ARBA" id="ARBA00022816"/>
    </source>
</evidence>
<keyword evidence="4 9" id="KW-0509">mRNA transport</keyword>
<keyword evidence="6 9" id="KW-0811">Translocation</keyword>
<evidence type="ECO:0000256" key="7">
    <source>
        <dbReference type="ARBA" id="ARBA00023132"/>
    </source>
</evidence>
<dbReference type="GO" id="GO:0017056">
    <property type="term" value="F:structural constituent of nuclear pore"/>
    <property type="evidence" value="ECO:0007669"/>
    <property type="project" value="TreeGrafter"/>
</dbReference>
<keyword evidence="5 9" id="KW-0653">Protein transport</keyword>
<dbReference type="PANTHER" id="PTHR13373:SF21">
    <property type="entry name" value="NUCLEAR PORE COMPLEX PROTEIN NUP85"/>
    <property type="match status" value="1"/>
</dbReference>
<dbReference type="KEGG" id="zmk:HG535_0B03590"/>
<comment type="similarity">
    <text evidence="2 9">Belongs to the nucleoporin Nup85 family.</text>
</comment>